<dbReference type="Proteomes" id="UP000663942">
    <property type="component" value="Chromosome"/>
</dbReference>
<dbReference type="RefSeq" id="WP_207825227.1">
    <property type="nucleotide sequence ID" value="NZ_CP062006.1"/>
</dbReference>
<proteinExistence type="predicted"/>
<reference evidence="1 2" key="1">
    <citation type="submission" date="2020-09" db="EMBL/GenBank/DDBJ databases">
        <title>Brevundimonas sp. LVF1 isolated from an oligotrophic pond in Goettingen, Germany.</title>
        <authorList>
            <person name="Friedrich I."/>
            <person name="Klassen A."/>
            <person name="Neubauer H."/>
            <person name="Schneider D."/>
            <person name="Hertel R."/>
            <person name="Daniel R."/>
        </authorList>
    </citation>
    <scope>NUCLEOTIDE SEQUENCE [LARGE SCALE GENOMIC DNA]</scope>
    <source>
        <strain evidence="1 2">LVF1</strain>
    </source>
</reference>
<evidence type="ECO:0000313" key="2">
    <source>
        <dbReference type="Proteomes" id="UP000663942"/>
    </source>
</evidence>
<organism evidence="1 2">
    <name type="scientific">Brevundimonas pondensis</name>
    <dbReference type="NCBI Taxonomy" id="2774189"/>
    <lineage>
        <taxon>Bacteria</taxon>
        <taxon>Pseudomonadati</taxon>
        <taxon>Pseudomonadota</taxon>
        <taxon>Alphaproteobacteria</taxon>
        <taxon>Caulobacterales</taxon>
        <taxon>Caulobacteraceae</taxon>
        <taxon>Brevundimonas</taxon>
    </lineage>
</organism>
<sequence length="123" mass="13095">MILIAALAAGGLQAATPVGPPSAALLGAAKDALDRQMFDYPSARFRDVRGNAMVICGFVNGKNRMGAYGGWKRFAYTELANDPSLYVEGSDDVDDLMLNGFCGVDGRRMTGPDYTARIAPSRD</sequence>
<protein>
    <recommendedName>
        <fullName evidence="3">Beta/gamma crystallin 'Greek key' domain-containing protein</fullName>
    </recommendedName>
</protein>
<keyword evidence="2" id="KW-1185">Reference proteome</keyword>
<dbReference type="EMBL" id="CP062006">
    <property type="protein sequence ID" value="QTC88190.1"/>
    <property type="molecule type" value="Genomic_DNA"/>
</dbReference>
<accession>A0ABX7SN32</accession>
<evidence type="ECO:0000313" key="1">
    <source>
        <dbReference type="EMBL" id="QTC88190.1"/>
    </source>
</evidence>
<gene>
    <name evidence="1" type="ORF">IFE19_01930</name>
</gene>
<evidence type="ECO:0008006" key="3">
    <source>
        <dbReference type="Google" id="ProtNLM"/>
    </source>
</evidence>
<name>A0ABX7SN32_9CAUL</name>